<gene>
    <name evidence="1" type="ORF">METZ01_LOCUS336629</name>
</gene>
<reference evidence="1" key="1">
    <citation type="submission" date="2018-05" db="EMBL/GenBank/DDBJ databases">
        <authorList>
            <person name="Lanie J.A."/>
            <person name="Ng W.-L."/>
            <person name="Kazmierczak K.M."/>
            <person name="Andrzejewski T.M."/>
            <person name="Davidsen T.M."/>
            <person name="Wayne K.J."/>
            <person name="Tettelin H."/>
            <person name="Glass J.I."/>
            <person name="Rusch D."/>
            <person name="Podicherti R."/>
            <person name="Tsui H.-C.T."/>
            <person name="Winkler M.E."/>
        </authorList>
    </citation>
    <scope>NUCLEOTIDE SEQUENCE</scope>
</reference>
<feature type="non-terminal residue" evidence="1">
    <location>
        <position position="70"/>
    </location>
</feature>
<dbReference type="EMBL" id="UINC01113868">
    <property type="protein sequence ID" value="SVC83775.1"/>
    <property type="molecule type" value="Genomic_DNA"/>
</dbReference>
<name>A0A382QFV2_9ZZZZ</name>
<protein>
    <submittedName>
        <fullName evidence="1">Uncharacterized protein</fullName>
    </submittedName>
</protein>
<sequence length="70" mass="8134">MTIHTNISLTIFLTFLIFAFNSCAVEEKIRSNLHDPLTVLGPNEWAPSNLTILRKSNNEIILNWEYERDD</sequence>
<dbReference type="AlphaFoldDB" id="A0A382QFV2"/>
<proteinExistence type="predicted"/>
<evidence type="ECO:0000313" key="1">
    <source>
        <dbReference type="EMBL" id="SVC83775.1"/>
    </source>
</evidence>
<organism evidence="1">
    <name type="scientific">marine metagenome</name>
    <dbReference type="NCBI Taxonomy" id="408172"/>
    <lineage>
        <taxon>unclassified sequences</taxon>
        <taxon>metagenomes</taxon>
        <taxon>ecological metagenomes</taxon>
    </lineage>
</organism>
<accession>A0A382QFV2</accession>